<gene>
    <name evidence="2" type="ORF">SAMN04489716_9581</name>
</gene>
<keyword evidence="3" id="KW-1185">Reference proteome</keyword>
<dbReference type="SMART" id="SM00028">
    <property type="entry name" value="TPR"/>
    <property type="match status" value="6"/>
</dbReference>
<reference evidence="2 3" key="1">
    <citation type="submission" date="2016-10" db="EMBL/GenBank/DDBJ databases">
        <authorList>
            <person name="de Groot N.N."/>
        </authorList>
    </citation>
    <scope>NUCLEOTIDE SEQUENCE [LARGE SCALE GENOMIC DNA]</scope>
    <source>
        <strain evidence="2 3">DSM 43941</strain>
    </source>
</reference>
<feature type="repeat" description="TPR" evidence="1">
    <location>
        <begin position="142"/>
        <end position="175"/>
    </location>
</feature>
<dbReference type="SUPFAM" id="SSF48452">
    <property type="entry name" value="TPR-like"/>
    <property type="match status" value="2"/>
</dbReference>
<dbReference type="RefSeq" id="WP_157752128.1">
    <property type="nucleotide sequence ID" value="NZ_BOMJ01000019.1"/>
</dbReference>
<proteinExistence type="predicted"/>
<dbReference type="EMBL" id="LT629758">
    <property type="protein sequence ID" value="SDT81313.1"/>
    <property type="molecule type" value="Genomic_DNA"/>
</dbReference>
<organism evidence="2 3">
    <name type="scientific">Actinoplanes derwentensis</name>
    <dbReference type="NCBI Taxonomy" id="113562"/>
    <lineage>
        <taxon>Bacteria</taxon>
        <taxon>Bacillati</taxon>
        <taxon>Actinomycetota</taxon>
        <taxon>Actinomycetes</taxon>
        <taxon>Micromonosporales</taxon>
        <taxon>Micromonosporaceae</taxon>
        <taxon>Actinoplanes</taxon>
    </lineage>
</organism>
<evidence type="ECO:0000256" key="1">
    <source>
        <dbReference type="PROSITE-ProRule" id="PRU00339"/>
    </source>
</evidence>
<evidence type="ECO:0000313" key="2">
    <source>
        <dbReference type="EMBL" id="SDT81313.1"/>
    </source>
</evidence>
<dbReference type="Gene3D" id="1.25.40.10">
    <property type="entry name" value="Tetratricopeptide repeat domain"/>
    <property type="match status" value="2"/>
</dbReference>
<dbReference type="STRING" id="113562.SAMN04489716_9581"/>
<dbReference type="InterPro" id="IPR011990">
    <property type="entry name" value="TPR-like_helical_dom_sf"/>
</dbReference>
<evidence type="ECO:0000313" key="3">
    <source>
        <dbReference type="Proteomes" id="UP000198688"/>
    </source>
</evidence>
<feature type="repeat" description="TPR" evidence="1">
    <location>
        <begin position="212"/>
        <end position="245"/>
    </location>
</feature>
<dbReference type="OrthoDB" id="5477158at2"/>
<dbReference type="PROSITE" id="PS50005">
    <property type="entry name" value="TPR"/>
    <property type="match status" value="2"/>
</dbReference>
<keyword evidence="1" id="KW-0802">TPR repeat</keyword>
<protein>
    <submittedName>
        <fullName evidence="2">Tetratricopeptide repeat-containing protein</fullName>
    </submittedName>
</protein>
<name>A0A1H2DF04_9ACTN</name>
<sequence>MRRRWLRPLVVTGLAAVTLLGAGVTLAPWHGRESGPTTAVAPPAAQEPDAHVRRLQAHLTTVPGDWQGWAALGLARIQLGRITYDPAQYLAAETALRRSREVRPDDNAAAMIGLGALAAARHDFRGALRYARTAVALDDYAADGYGVLTDAYVELGRYDAATTAVQRMLDLRPDTGSFARASYLFELRGDQRRAVELMTRARESAITADEITFALTHLGELAFAAGDLDTASAHFAEGLARDPGRPALLAGRARVAAARGDLTAAENDLRAATDRLPTVDHLMALADVLTAAGRPGEAARTDDLIRFSSQLPGTTGSTTDIDLVLFAADHGDARTAVARGRALLAARPSAPVHTAYAWALHAAGDDRAALTHADRGLRLGIQDARAHYYRAMIRLARHDRAGARADLTRALHLNPYFSLRYGPSARATLTELGGPA</sequence>
<dbReference type="Proteomes" id="UP000198688">
    <property type="component" value="Chromosome I"/>
</dbReference>
<accession>A0A1H2DF04</accession>
<dbReference type="AlphaFoldDB" id="A0A1H2DF04"/>
<dbReference type="InterPro" id="IPR019734">
    <property type="entry name" value="TPR_rpt"/>
</dbReference>